<reference evidence="1" key="1">
    <citation type="submission" date="2016-06" db="EMBL/GenBank/DDBJ databases">
        <title>Pandoraea oxalativorans DSM 23570 Genome Sequencing.</title>
        <authorList>
            <person name="Ee R."/>
            <person name="Lim Y.-L."/>
            <person name="Yong D."/>
            <person name="Yin W.-F."/>
            <person name="Chan K.-G."/>
        </authorList>
    </citation>
    <scope>NUCLEOTIDE SEQUENCE</scope>
    <source>
        <strain evidence="1">DSM 23570</strain>
        <plasmid evidence="1">pPO70-1</plasmid>
    </source>
</reference>
<dbReference type="EMBL" id="CP011518">
    <property type="protein sequence ID" value="AKK24635.1"/>
    <property type="molecule type" value="Genomic_DNA"/>
</dbReference>
<organism evidence="1 2">
    <name type="scientific">Pandoraea oxalativorans</name>
    <dbReference type="NCBI Taxonomy" id="573737"/>
    <lineage>
        <taxon>Bacteria</taxon>
        <taxon>Pseudomonadati</taxon>
        <taxon>Pseudomonadota</taxon>
        <taxon>Betaproteobacteria</taxon>
        <taxon>Burkholderiales</taxon>
        <taxon>Burkholderiaceae</taxon>
        <taxon>Pandoraea</taxon>
    </lineage>
</organism>
<gene>
    <name evidence="1" type="ORF">MB84_27745</name>
</gene>
<dbReference type="AntiFam" id="ANF00221">
    <property type="entry name" value="Shadow ORF (opposite ureE)"/>
</dbReference>
<evidence type="ECO:0000313" key="1">
    <source>
        <dbReference type="EMBL" id="AKK24635.1"/>
    </source>
</evidence>
<evidence type="ECO:0000313" key="2">
    <source>
        <dbReference type="Proteomes" id="UP000035050"/>
    </source>
</evidence>
<name>A0A0G3IHJ3_9BURK</name>
<keyword evidence="2" id="KW-1185">Reference proteome</keyword>
<dbReference type="KEGG" id="pox:MB84_27745"/>
<protein>
    <submittedName>
        <fullName evidence="1">Uncharacterized protein</fullName>
    </submittedName>
</protein>
<proteinExistence type="predicted"/>
<keyword evidence="1" id="KW-0614">Plasmid</keyword>
<accession>A0A0G3IHJ3</accession>
<dbReference type="AlphaFoldDB" id="A0A0G3IHJ3"/>
<sequence>MIVPVSVVPVRGARVIGAVAMRVRMRVATGMPVAVPALAAATLAVGPLNRMEGRHDIGDRRAQPFEHGLDDVVAEYQNSLSLDRRGQVTIADVPGQLDKMQRISRGDAVERLVERPDSDARIVVEQQLVTAGEHDRRGLIEEDFSAIGEPQDTSAQVALIMCHE</sequence>
<geneLocation type="plasmid" evidence="1 2">
    <name>pPO70-1</name>
</geneLocation>
<dbReference type="Proteomes" id="UP000035050">
    <property type="component" value="Plasmid pPO70-1"/>
</dbReference>